<dbReference type="EMBL" id="LT670844">
    <property type="protein sequence ID" value="SHK59228.1"/>
    <property type="molecule type" value="Genomic_DNA"/>
</dbReference>
<feature type="domain" description="Carrier" evidence="4">
    <location>
        <begin position="530"/>
        <end position="605"/>
    </location>
</feature>
<name>A0A1M6TQY7_9BRAD</name>
<dbReference type="Gene3D" id="3.30.559.10">
    <property type="entry name" value="Chloramphenicol acetyltransferase-like domain"/>
    <property type="match status" value="1"/>
</dbReference>
<dbReference type="GO" id="GO:0043041">
    <property type="term" value="P:amino acid activation for nonribosomal peptide biosynthetic process"/>
    <property type="evidence" value="ECO:0007669"/>
    <property type="project" value="TreeGrafter"/>
</dbReference>
<dbReference type="InterPro" id="IPR023213">
    <property type="entry name" value="CAT-like_dom_sf"/>
</dbReference>
<dbReference type="InterPro" id="IPR001242">
    <property type="entry name" value="Condensation_dom"/>
</dbReference>
<proteinExistence type="predicted"/>
<dbReference type="SUPFAM" id="SSF56801">
    <property type="entry name" value="Acetyl-CoA synthetase-like"/>
    <property type="match status" value="1"/>
</dbReference>
<dbReference type="InterPro" id="IPR020845">
    <property type="entry name" value="AMP-binding_CS"/>
</dbReference>
<keyword evidence="2" id="KW-0596">Phosphopantetheine</keyword>
<dbReference type="Gene3D" id="1.10.1200.10">
    <property type="entry name" value="ACP-like"/>
    <property type="match status" value="1"/>
</dbReference>
<dbReference type="Proteomes" id="UP000189935">
    <property type="component" value="Chromosome I"/>
</dbReference>
<comment type="cofactor">
    <cofactor evidence="1">
        <name>pantetheine 4'-phosphate</name>
        <dbReference type="ChEBI" id="CHEBI:47942"/>
    </cofactor>
</comment>
<accession>A0A1M6TQY7</accession>
<evidence type="ECO:0000259" key="4">
    <source>
        <dbReference type="PROSITE" id="PS50075"/>
    </source>
</evidence>
<dbReference type="Pfam" id="PF00550">
    <property type="entry name" value="PP-binding"/>
    <property type="match status" value="1"/>
</dbReference>
<gene>
    <name evidence="5" type="ORF">SAMN05444159_3664</name>
</gene>
<dbReference type="InterPro" id="IPR045851">
    <property type="entry name" value="AMP-bd_C_sf"/>
</dbReference>
<dbReference type="SUPFAM" id="SSF52777">
    <property type="entry name" value="CoA-dependent acyltransferases"/>
    <property type="match status" value="2"/>
</dbReference>
<dbReference type="InterPro" id="IPR020806">
    <property type="entry name" value="PKS_PP-bd"/>
</dbReference>
<dbReference type="Pfam" id="PF13193">
    <property type="entry name" value="AMP-binding_C"/>
    <property type="match status" value="1"/>
</dbReference>
<dbReference type="Gene3D" id="3.30.300.30">
    <property type="match status" value="1"/>
</dbReference>
<reference evidence="5 6" key="1">
    <citation type="submission" date="2016-11" db="EMBL/GenBank/DDBJ databases">
        <authorList>
            <person name="Jaros S."/>
            <person name="Januszkiewicz K."/>
            <person name="Wedrychowicz H."/>
        </authorList>
    </citation>
    <scope>NUCLEOTIDE SEQUENCE [LARGE SCALE GENOMIC DNA]</scope>
    <source>
        <strain evidence="5 6">GAS499</strain>
    </source>
</reference>
<dbReference type="InterPro" id="IPR000873">
    <property type="entry name" value="AMP-dep_synth/lig_dom"/>
</dbReference>
<dbReference type="AlphaFoldDB" id="A0A1M6TQY7"/>
<dbReference type="OrthoDB" id="9803968at2"/>
<dbReference type="InterPro" id="IPR036736">
    <property type="entry name" value="ACP-like_sf"/>
</dbReference>
<dbReference type="GO" id="GO:0044550">
    <property type="term" value="P:secondary metabolite biosynthetic process"/>
    <property type="evidence" value="ECO:0007669"/>
    <property type="project" value="TreeGrafter"/>
</dbReference>
<dbReference type="Pfam" id="PF00501">
    <property type="entry name" value="AMP-binding"/>
    <property type="match status" value="1"/>
</dbReference>
<dbReference type="CDD" id="cd19531">
    <property type="entry name" value="LCL_NRPS-like"/>
    <property type="match status" value="1"/>
</dbReference>
<dbReference type="PANTHER" id="PTHR45527:SF1">
    <property type="entry name" value="FATTY ACID SYNTHASE"/>
    <property type="match status" value="1"/>
</dbReference>
<evidence type="ECO:0000256" key="2">
    <source>
        <dbReference type="ARBA" id="ARBA00022450"/>
    </source>
</evidence>
<dbReference type="PROSITE" id="PS50075">
    <property type="entry name" value="CARRIER"/>
    <property type="match status" value="1"/>
</dbReference>
<evidence type="ECO:0000256" key="3">
    <source>
        <dbReference type="ARBA" id="ARBA00022553"/>
    </source>
</evidence>
<keyword evidence="5" id="KW-0436">Ligase</keyword>
<dbReference type="Gene3D" id="3.30.559.30">
    <property type="entry name" value="Nonribosomal peptide synthetase, condensation domain"/>
    <property type="match status" value="1"/>
</dbReference>
<dbReference type="Gene3D" id="3.40.50.12780">
    <property type="entry name" value="N-terminal domain of ligase-like"/>
    <property type="match status" value="1"/>
</dbReference>
<dbReference type="InterPro" id="IPR042099">
    <property type="entry name" value="ANL_N_sf"/>
</dbReference>
<dbReference type="Pfam" id="PF00668">
    <property type="entry name" value="Condensation"/>
    <property type="match status" value="1"/>
</dbReference>
<evidence type="ECO:0000313" key="6">
    <source>
        <dbReference type="Proteomes" id="UP000189935"/>
    </source>
</evidence>
<dbReference type="PROSITE" id="PS00012">
    <property type="entry name" value="PHOSPHOPANTETHEINE"/>
    <property type="match status" value="1"/>
</dbReference>
<dbReference type="GO" id="GO:0005737">
    <property type="term" value="C:cytoplasm"/>
    <property type="evidence" value="ECO:0007669"/>
    <property type="project" value="TreeGrafter"/>
</dbReference>
<dbReference type="InterPro" id="IPR006162">
    <property type="entry name" value="Ppantetheine_attach_site"/>
</dbReference>
<dbReference type="GO" id="GO:0016874">
    <property type="term" value="F:ligase activity"/>
    <property type="evidence" value="ECO:0007669"/>
    <property type="project" value="UniProtKB-KW"/>
</dbReference>
<dbReference type="PROSITE" id="PS00455">
    <property type="entry name" value="AMP_BINDING"/>
    <property type="match status" value="1"/>
</dbReference>
<protein>
    <submittedName>
        <fullName evidence="5">Acyl-CoA synthetase (AMP-forming)/AMP-acid ligase II</fullName>
    </submittedName>
</protein>
<dbReference type="RefSeq" id="WP_079540061.1">
    <property type="nucleotide sequence ID" value="NZ_LT670844.1"/>
</dbReference>
<dbReference type="InterPro" id="IPR025110">
    <property type="entry name" value="AMP-bd_C"/>
</dbReference>
<organism evidence="5 6">
    <name type="scientific">Bradyrhizobium lablabi</name>
    <dbReference type="NCBI Taxonomy" id="722472"/>
    <lineage>
        <taxon>Bacteria</taxon>
        <taxon>Pseudomonadati</taxon>
        <taxon>Pseudomonadota</taxon>
        <taxon>Alphaproteobacteria</taxon>
        <taxon>Hyphomicrobiales</taxon>
        <taxon>Nitrobacteraceae</taxon>
        <taxon>Bradyrhizobium</taxon>
    </lineage>
</organism>
<dbReference type="GO" id="GO:0031177">
    <property type="term" value="F:phosphopantetheine binding"/>
    <property type="evidence" value="ECO:0007669"/>
    <property type="project" value="InterPro"/>
</dbReference>
<sequence>MPASTDPWPSVPISCLAHLLEHQANRIPDAPAILAPGRAPLTYGRLYQHIDKTGRTLRAMGIGHRDRVGVVLPNGPELAVAILAVAAIGACVPMNPAYGSEELDRYLADLRPGALITLAGIDSPARRAAVSRGIRVIELSTAFDAEAGLFALTGDQGGVPSDEPVSSAGDVALLLPTSGTTSRPKIVPLTHANICASAYASGAALTLRETDRCLNVLPLFHGHGFNATVLTSLAAGASVVCTPGCDVNSFFAWLAFFQPTWYSAVPTMHQAILAHARRNRLRVTDGELRFVRSSSAPLPPRVFTELEWTFGTPVIEFYGMTETASSPIACNPLPPWQRKAGSVGIKVGLDVAIMDEGGALVSRGQRGQVVVRGASVMSGYDGNEMATHAAFSGDWFKTGDLGFFDDDGYLFLVGRIGELINRGGEKVAPKEVDEVLLEHPAVEEAVTFSVPHSTLGEDVASAIVLRPDAVATAKDIRQFAIGRMADFKVPRQILIVREIPKGPTGKVQRIGLAAKLGVATSGALPRAFVAPRTVLEKVLAKHWAEILQVEQIGIHDDFFGSGGDSLLATDVLAHVYNITRVELDVARFVEGPTIAEVAHHLERLVHAGQASQPSSAIVRVPRENGTAAASIAQERLWKLQHALPDIPFFNILYPLRLISPCDVAVLERSINEIVRRHEILRTTLAHINGRYVQVIAPQLAVPLAFDDLRALPRKKKETIGHQLIQEEVRHSFDLAKGPLIRARLVHLAEQEHLFLISMHQIVCDGWSLGVFVEELVALYDAFSGQEESPLAPLSIQYADFAHWQRHLHSELIAQLEYWREQLREPLPVVHLATSSPRRAIDDLRTARREWMLPAGLAEAAKRFSRQEGGTLYMALVAALKTLLHRYLGQDDVWVATNVANRNRPGTEALIGPLVNTVILRTDLGGDPTAREVMRRVRLSALAAFAHQDLPFEELVQTLERERRFAMPVNAMMILQNSALRPTANSGHKLCFEEANPNMLVPLVTITSFDVIFMLRETPRGLAGICVYKPHRLKSETIDRLLRDFQEVLECMTTQPEQPISAIRVSLNEQTSSS</sequence>
<dbReference type="InterPro" id="IPR009081">
    <property type="entry name" value="PP-bd_ACP"/>
</dbReference>
<evidence type="ECO:0000313" key="5">
    <source>
        <dbReference type="EMBL" id="SHK59228.1"/>
    </source>
</evidence>
<evidence type="ECO:0000256" key="1">
    <source>
        <dbReference type="ARBA" id="ARBA00001957"/>
    </source>
</evidence>
<keyword evidence="3" id="KW-0597">Phosphoprotein</keyword>
<dbReference type="PANTHER" id="PTHR45527">
    <property type="entry name" value="NONRIBOSOMAL PEPTIDE SYNTHETASE"/>
    <property type="match status" value="1"/>
</dbReference>
<dbReference type="SUPFAM" id="SSF47336">
    <property type="entry name" value="ACP-like"/>
    <property type="match status" value="1"/>
</dbReference>
<dbReference type="SMART" id="SM00823">
    <property type="entry name" value="PKS_PP"/>
    <property type="match status" value="1"/>
</dbReference>